<feature type="region of interest" description="Disordered" evidence="1">
    <location>
        <begin position="1"/>
        <end position="28"/>
    </location>
</feature>
<gene>
    <name evidence="2" type="ORF">AVDCRST_MAG27-480</name>
</gene>
<proteinExistence type="predicted"/>
<evidence type="ECO:0000313" key="2">
    <source>
        <dbReference type="EMBL" id="CAA9221139.1"/>
    </source>
</evidence>
<organism evidence="2">
    <name type="scientific">uncultured Craurococcus sp</name>
    <dbReference type="NCBI Taxonomy" id="1135998"/>
    <lineage>
        <taxon>Bacteria</taxon>
        <taxon>Pseudomonadati</taxon>
        <taxon>Pseudomonadota</taxon>
        <taxon>Alphaproteobacteria</taxon>
        <taxon>Acetobacterales</taxon>
        <taxon>Acetobacteraceae</taxon>
        <taxon>Craurococcus</taxon>
        <taxon>environmental samples</taxon>
    </lineage>
</organism>
<sequence length="38" mass="3841">MPGAVRPSARAGVPERSPVVKEKHPSSTKAALALVCAA</sequence>
<accession>A0A6J4HEA2</accession>
<protein>
    <submittedName>
        <fullName evidence="2">Uncharacterized protein</fullName>
    </submittedName>
</protein>
<reference evidence="2" key="1">
    <citation type="submission" date="2020-02" db="EMBL/GenBank/DDBJ databases">
        <authorList>
            <person name="Meier V. D."/>
        </authorList>
    </citation>
    <scope>NUCLEOTIDE SEQUENCE</scope>
    <source>
        <strain evidence="2">AVDCRST_MAG27</strain>
    </source>
</reference>
<evidence type="ECO:0000256" key="1">
    <source>
        <dbReference type="SAM" id="MobiDB-lite"/>
    </source>
</evidence>
<dbReference type="AlphaFoldDB" id="A0A6J4HEA2"/>
<dbReference type="EMBL" id="CADCTD010000012">
    <property type="protein sequence ID" value="CAA9221139.1"/>
    <property type="molecule type" value="Genomic_DNA"/>
</dbReference>
<name>A0A6J4HEA2_9PROT</name>